<comment type="caution">
    <text evidence="1">The sequence shown here is derived from an EMBL/GenBank/DDBJ whole genome shotgun (WGS) entry which is preliminary data.</text>
</comment>
<dbReference type="OrthoDB" id="8020496at2"/>
<dbReference type="Proteomes" id="UP000321085">
    <property type="component" value="Unassembled WGS sequence"/>
</dbReference>
<dbReference type="AlphaFoldDB" id="A0A512BV14"/>
<protein>
    <submittedName>
        <fullName evidence="1">Uncharacterized protein</fullName>
    </submittedName>
</protein>
<name>A0A512BV14_9HYPH</name>
<dbReference type="EMBL" id="BJYU01000048">
    <property type="protein sequence ID" value="GEO15780.1"/>
    <property type="molecule type" value="Genomic_DNA"/>
</dbReference>
<evidence type="ECO:0000313" key="1">
    <source>
        <dbReference type="EMBL" id="GEO15780.1"/>
    </source>
</evidence>
<proteinExistence type="predicted"/>
<evidence type="ECO:0000313" key="2">
    <source>
        <dbReference type="Proteomes" id="UP000321085"/>
    </source>
</evidence>
<dbReference type="RefSeq" id="WP_114187706.1">
    <property type="nucleotide sequence ID" value="NZ_BJYU01000048.1"/>
</dbReference>
<sequence>MRVFPKDLGSLFAKRPIILGETTEAYDELLSKATAAVDPTDILEAIWVKDIVDLIWESQRLRRLKAGLLLTARKTALERIIQVTDDPVSSIMRDRSELQTLGSRWLEGEVDAHAEVAAILKQRGLNLDSVMAQALSDKLIEIERIDRMIASADARRNKALSEIERRRESLARRVKSEADDIPG</sequence>
<reference evidence="1 2" key="1">
    <citation type="submission" date="2019-07" db="EMBL/GenBank/DDBJ databases">
        <title>Whole genome shotgun sequence of Microvirga aerophila NBRC 106136.</title>
        <authorList>
            <person name="Hosoyama A."/>
            <person name="Uohara A."/>
            <person name="Ohji S."/>
            <person name="Ichikawa N."/>
        </authorList>
    </citation>
    <scope>NUCLEOTIDE SEQUENCE [LARGE SCALE GENOMIC DNA]</scope>
    <source>
        <strain evidence="1 2">NBRC 106136</strain>
    </source>
</reference>
<accession>A0A512BV14</accession>
<keyword evidence="2" id="KW-1185">Reference proteome</keyword>
<organism evidence="1 2">
    <name type="scientific">Microvirga aerophila</name>
    <dbReference type="NCBI Taxonomy" id="670291"/>
    <lineage>
        <taxon>Bacteria</taxon>
        <taxon>Pseudomonadati</taxon>
        <taxon>Pseudomonadota</taxon>
        <taxon>Alphaproteobacteria</taxon>
        <taxon>Hyphomicrobiales</taxon>
        <taxon>Methylobacteriaceae</taxon>
        <taxon>Microvirga</taxon>
    </lineage>
</organism>
<gene>
    <name evidence="1" type="ORF">MAE02_34760</name>
</gene>